<dbReference type="Proteomes" id="UP000318741">
    <property type="component" value="Chromosome"/>
</dbReference>
<evidence type="ECO:0000313" key="2">
    <source>
        <dbReference type="EMBL" id="QDT16187.1"/>
    </source>
</evidence>
<dbReference type="KEGG" id="acaf:CA12_22860"/>
<feature type="compositionally biased region" description="Low complexity" evidence="1">
    <location>
        <begin position="429"/>
        <end position="440"/>
    </location>
</feature>
<gene>
    <name evidence="2" type="ORF">CA12_22860</name>
</gene>
<accession>A0A517P9Y5</accession>
<dbReference type="EMBL" id="CP036265">
    <property type="protein sequence ID" value="QDT16187.1"/>
    <property type="molecule type" value="Genomic_DNA"/>
</dbReference>
<organism evidence="2 3">
    <name type="scientific">Alienimonas californiensis</name>
    <dbReference type="NCBI Taxonomy" id="2527989"/>
    <lineage>
        <taxon>Bacteria</taxon>
        <taxon>Pseudomonadati</taxon>
        <taxon>Planctomycetota</taxon>
        <taxon>Planctomycetia</taxon>
        <taxon>Planctomycetales</taxon>
        <taxon>Planctomycetaceae</taxon>
        <taxon>Alienimonas</taxon>
    </lineage>
</organism>
<proteinExistence type="predicted"/>
<reference evidence="2 3" key="1">
    <citation type="submission" date="2019-02" db="EMBL/GenBank/DDBJ databases">
        <title>Deep-cultivation of Planctomycetes and their phenomic and genomic characterization uncovers novel biology.</title>
        <authorList>
            <person name="Wiegand S."/>
            <person name="Jogler M."/>
            <person name="Boedeker C."/>
            <person name="Pinto D."/>
            <person name="Vollmers J."/>
            <person name="Rivas-Marin E."/>
            <person name="Kohn T."/>
            <person name="Peeters S.H."/>
            <person name="Heuer A."/>
            <person name="Rast P."/>
            <person name="Oberbeckmann S."/>
            <person name="Bunk B."/>
            <person name="Jeske O."/>
            <person name="Meyerdierks A."/>
            <person name="Storesund J.E."/>
            <person name="Kallscheuer N."/>
            <person name="Luecker S."/>
            <person name="Lage O.M."/>
            <person name="Pohl T."/>
            <person name="Merkel B.J."/>
            <person name="Hornburger P."/>
            <person name="Mueller R.-W."/>
            <person name="Bruemmer F."/>
            <person name="Labrenz M."/>
            <person name="Spormann A.M."/>
            <person name="Op den Camp H."/>
            <person name="Overmann J."/>
            <person name="Amann R."/>
            <person name="Jetten M.S.M."/>
            <person name="Mascher T."/>
            <person name="Medema M.H."/>
            <person name="Devos D.P."/>
            <person name="Kaster A.-K."/>
            <person name="Ovreas L."/>
            <person name="Rohde M."/>
            <person name="Galperin M.Y."/>
            <person name="Jogler C."/>
        </authorList>
    </citation>
    <scope>NUCLEOTIDE SEQUENCE [LARGE SCALE GENOMIC DNA]</scope>
    <source>
        <strain evidence="2 3">CA12</strain>
    </source>
</reference>
<dbReference type="RefSeq" id="WP_207621954.1">
    <property type="nucleotide sequence ID" value="NZ_CP036265.1"/>
</dbReference>
<name>A0A517P9Y5_9PLAN</name>
<keyword evidence="3" id="KW-1185">Reference proteome</keyword>
<feature type="region of interest" description="Disordered" evidence="1">
    <location>
        <begin position="410"/>
        <end position="449"/>
    </location>
</feature>
<evidence type="ECO:0000256" key="1">
    <source>
        <dbReference type="SAM" id="MobiDB-lite"/>
    </source>
</evidence>
<dbReference type="AlphaFoldDB" id="A0A517P9Y5"/>
<evidence type="ECO:0000313" key="3">
    <source>
        <dbReference type="Proteomes" id="UP000318741"/>
    </source>
</evidence>
<protein>
    <submittedName>
        <fullName evidence="2">Uncharacterized protein</fullName>
    </submittedName>
</protein>
<sequence length="449" mass="46679">MKLYLFGLATCVVVCVGCAVDGTPGPHRGKEYVAPPAAMLQHPGPMIDGPGPGVLPPMAGPIQQTAAQCPANCPPGLAGPGGGYGPGAPGGLPGAPATTQVSFLNPPGMTVGWQSGAVYAEDQLVAPARYNFPQAAVYRLKLSDIPGRPGLTLYPTLQLFPAQPETAAYLSHVPVPVEVTAEDLDNVRSNNFVTKVVYLPDAEYQDLAIVGVETLVSTRLDPGQDPVALAEQRGTLLAVFRMGGIDLEMPSRPLPGSGVSPVSFEGEEGGVEQVDYSYQGELGEFAPPIPIATTGTGPIGVPAPQIVAETGYGYPGPGQPAHMPVYGIPNVGTPIGLPGPPHLPYGGPAGLQSHTMRNLTDVRLPRPVEHQLHDVKHTPGLSLPDPVAYTYYEENHPHYSAGEVKYPGQMVSPGTPMPPQPHGNGFNVGPYSAGPAGAPPVHNDYHGNH</sequence>